<feature type="transmembrane region" description="Helical" evidence="1">
    <location>
        <begin position="81"/>
        <end position="99"/>
    </location>
</feature>
<dbReference type="Proteomes" id="UP001304340">
    <property type="component" value="Chromosome"/>
</dbReference>
<feature type="transmembrane region" description="Helical" evidence="1">
    <location>
        <begin position="119"/>
        <end position="136"/>
    </location>
</feature>
<dbReference type="RefSeq" id="WP_319160401.1">
    <property type="nucleotide sequence ID" value="NZ_CP138359.1"/>
</dbReference>
<name>A0AAF1C407_9MICO</name>
<dbReference type="EMBL" id="CP138359">
    <property type="protein sequence ID" value="WPF83780.1"/>
    <property type="molecule type" value="Genomic_DNA"/>
</dbReference>
<keyword evidence="3" id="KW-1185">Reference proteome</keyword>
<evidence type="ECO:0000313" key="2">
    <source>
        <dbReference type="EMBL" id="WPF83780.1"/>
    </source>
</evidence>
<evidence type="ECO:0000313" key="3">
    <source>
        <dbReference type="Proteomes" id="UP001304340"/>
    </source>
</evidence>
<dbReference type="AlphaFoldDB" id="A0AAF1C407"/>
<feature type="transmembrane region" description="Helical" evidence="1">
    <location>
        <begin position="20"/>
        <end position="41"/>
    </location>
</feature>
<reference evidence="3" key="1">
    <citation type="submission" date="2023-11" db="EMBL/GenBank/DDBJ databases">
        <authorList>
            <person name="Helweg L.P."/>
            <person name="Kiel A."/>
            <person name="Hitz F."/>
            <person name="Ruckert-Reed C."/>
            <person name="Busche T."/>
            <person name="Kaltschmidt B."/>
            <person name="Kaltschmidt C."/>
        </authorList>
    </citation>
    <scope>NUCLEOTIDE SEQUENCE [LARGE SCALE GENOMIC DNA]</scope>
    <source>
        <strain evidence="3">4.1</strain>
    </source>
</reference>
<gene>
    <name evidence="2" type="ORF">SANBI_001477</name>
</gene>
<proteinExistence type="predicted"/>
<sequence>MDLDRTDAPSGSAPRTSSGFGRLLVAVYGILALAATVRGAYQLVAQGSEAPVAYSLSLLAGIVYVVATVALAKGTGRWRTVAWVTVSVELVGVLTVGILTIVDAGDFPDATVWSGFGQGYGYVPLVLPLVGLFWLWRTRPAPHTSAPPAA</sequence>
<keyword evidence="1" id="KW-0812">Transmembrane</keyword>
<protein>
    <recommendedName>
        <fullName evidence="4">Integral membrane protein</fullName>
    </recommendedName>
</protein>
<feature type="transmembrane region" description="Helical" evidence="1">
    <location>
        <begin position="53"/>
        <end position="72"/>
    </location>
</feature>
<evidence type="ECO:0008006" key="4">
    <source>
        <dbReference type="Google" id="ProtNLM"/>
    </source>
</evidence>
<evidence type="ECO:0000256" key="1">
    <source>
        <dbReference type="SAM" id="Phobius"/>
    </source>
</evidence>
<keyword evidence="1" id="KW-1133">Transmembrane helix</keyword>
<keyword evidence="1" id="KW-0472">Membrane</keyword>
<organism evidence="2 3">
    <name type="scientific">Sanguibacter biliveldensis</name>
    <dbReference type="NCBI Taxonomy" id="3030830"/>
    <lineage>
        <taxon>Bacteria</taxon>
        <taxon>Bacillati</taxon>
        <taxon>Actinomycetota</taxon>
        <taxon>Actinomycetes</taxon>
        <taxon>Micrococcales</taxon>
        <taxon>Sanguibacteraceae</taxon>
        <taxon>Sanguibacter</taxon>
    </lineage>
</organism>
<accession>A0AAF1C407</accession>
<dbReference type="KEGG" id="sbil:SANBI_001477"/>